<gene>
    <name evidence="2" type="ORF">IFM89_007155</name>
</gene>
<comment type="caution">
    <text evidence="2">The sequence shown here is derived from an EMBL/GenBank/DDBJ whole genome shotgun (WGS) entry which is preliminary data.</text>
</comment>
<accession>A0A835HD69</accession>
<evidence type="ECO:0000259" key="1">
    <source>
        <dbReference type="Pfam" id="PF03478"/>
    </source>
</evidence>
<dbReference type="Pfam" id="PF03478">
    <property type="entry name" value="Beta-prop_KIB1-4"/>
    <property type="match status" value="1"/>
</dbReference>
<dbReference type="AlphaFoldDB" id="A0A835HD69"/>
<feature type="domain" description="KIB1-4 beta-propeller" evidence="1">
    <location>
        <begin position="19"/>
        <end position="269"/>
    </location>
</feature>
<dbReference type="PANTHER" id="PTHR33110">
    <property type="entry name" value="F-BOX/KELCH-REPEAT PROTEIN-RELATED"/>
    <property type="match status" value="1"/>
</dbReference>
<evidence type="ECO:0000313" key="2">
    <source>
        <dbReference type="EMBL" id="KAF9596102.1"/>
    </source>
</evidence>
<dbReference type="EMBL" id="JADFTS010000007">
    <property type="protein sequence ID" value="KAF9596102.1"/>
    <property type="molecule type" value="Genomic_DNA"/>
</dbReference>
<dbReference type="Proteomes" id="UP000631114">
    <property type="component" value="Unassembled WGS sequence"/>
</dbReference>
<evidence type="ECO:0000313" key="3">
    <source>
        <dbReference type="Proteomes" id="UP000631114"/>
    </source>
</evidence>
<reference evidence="2 3" key="1">
    <citation type="submission" date="2020-10" db="EMBL/GenBank/DDBJ databases">
        <title>The Coptis chinensis genome and diversification of protoberbering-type alkaloids.</title>
        <authorList>
            <person name="Wang B."/>
            <person name="Shu S."/>
            <person name="Song C."/>
            <person name="Liu Y."/>
        </authorList>
    </citation>
    <scope>NUCLEOTIDE SEQUENCE [LARGE SCALE GENOMIC DNA]</scope>
    <source>
        <strain evidence="2">HL-2020</strain>
        <tissue evidence="2">Leaf</tissue>
    </source>
</reference>
<dbReference type="PANTHER" id="PTHR33110:SF134">
    <property type="entry name" value="OS09G0565350 PROTEIN"/>
    <property type="match status" value="1"/>
</dbReference>
<protein>
    <recommendedName>
        <fullName evidence="1">KIB1-4 beta-propeller domain-containing protein</fullName>
    </recommendedName>
</protein>
<dbReference type="OrthoDB" id="642536at2759"/>
<proteinExistence type="predicted"/>
<organism evidence="2 3">
    <name type="scientific">Coptis chinensis</name>
    <dbReference type="NCBI Taxonomy" id="261450"/>
    <lineage>
        <taxon>Eukaryota</taxon>
        <taxon>Viridiplantae</taxon>
        <taxon>Streptophyta</taxon>
        <taxon>Embryophyta</taxon>
        <taxon>Tracheophyta</taxon>
        <taxon>Spermatophyta</taxon>
        <taxon>Magnoliopsida</taxon>
        <taxon>Ranunculales</taxon>
        <taxon>Ranunculaceae</taxon>
        <taxon>Coptidoideae</taxon>
        <taxon>Coptis</taxon>
    </lineage>
</organism>
<dbReference type="InterPro" id="IPR005174">
    <property type="entry name" value="KIB1-4_b-propeller"/>
</dbReference>
<name>A0A835HD69_9MAGN</name>
<sequence length="288" mass="33208">MVKIIARSGHALVYWRVENRVREQSVPEASGRYLYGSFDDWLIVAELLYSKVEFFFWNRFSRTKKLLMPLAWDVYHRMLVSASPNDPNCVVLLLASYSERFACWAPGLDNWHGVFMGEDAFVDAVFCNGLFYFVSSENNIYTIDSEAMISPMKEKDIHGGTRNNQLLRDCLRLHQVAMPVKPTRACMRRYLVESCGEVLLVCRLFWRGDGKFLTSRGFEVFKLDACQMIWVKMESLGDRILFVGRAGSRSFSAAELGSDIGNRIYFVNDEMHLLQQGTEWEDSSPKHC</sequence>
<keyword evidence="3" id="KW-1185">Reference proteome</keyword>